<dbReference type="PROSITE" id="PS51186">
    <property type="entry name" value="GNAT"/>
    <property type="match status" value="1"/>
</dbReference>
<evidence type="ECO:0000259" key="3">
    <source>
        <dbReference type="PROSITE" id="PS51186"/>
    </source>
</evidence>
<name>A0A261VD98_9BORD</name>
<evidence type="ECO:0000313" key="5">
    <source>
        <dbReference type="Proteomes" id="UP000216429"/>
    </source>
</evidence>
<gene>
    <name evidence="4" type="ORF">CAL22_17265</name>
</gene>
<feature type="domain" description="N-acetyltransferase" evidence="3">
    <location>
        <begin position="8"/>
        <end position="170"/>
    </location>
</feature>
<proteinExistence type="predicted"/>
<keyword evidence="5" id="KW-1185">Reference proteome</keyword>
<sequence>MPINPCTARIRLAAADDVEALTALLHRAYAALGASGLRFMAVDQSADVTRQRMARGDCYVLEDGGALLATVVFSDPSQTGGSPWLDRPDVASLHQFGVEPALQRCGLGSRLLHWVQARARGCGAAEIALDTAEPAVQLRAWYAARGYREIEYAQWRHTNYRSVIMSKCLVSTA</sequence>
<dbReference type="Gene3D" id="3.40.630.30">
    <property type="match status" value="1"/>
</dbReference>
<dbReference type="SUPFAM" id="SSF55729">
    <property type="entry name" value="Acyl-CoA N-acyltransferases (Nat)"/>
    <property type="match status" value="1"/>
</dbReference>
<dbReference type="Proteomes" id="UP000216429">
    <property type="component" value="Unassembled WGS sequence"/>
</dbReference>
<dbReference type="AlphaFoldDB" id="A0A261VD98"/>
<dbReference type="InterPro" id="IPR050832">
    <property type="entry name" value="Bact_Acetyltransf"/>
</dbReference>
<organism evidence="4 5">
    <name type="scientific">Bordetella genomosp. 12</name>
    <dbReference type="NCBI Taxonomy" id="463035"/>
    <lineage>
        <taxon>Bacteria</taxon>
        <taxon>Pseudomonadati</taxon>
        <taxon>Pseudomonadota</taxon>
        <taxon>Betaproteobacteria</taxon>
        <taxon>Burkholderiales</taxon>
        <taxon>Alcaligenaceae</taxon>
        <taxon>Bordetella</taxon>
    </lineage>
</organism>
<keyword evidence="2" id="KW-0012">Acyltransferase</keyword>
<dbReference type="InterPro" id="IPR000182">
    <property type="entry name" value="GNAT_dom"/>
</dbReference>
<dbReference type="InterPro" id="IPR016181">
    <property type="entry name" value="Acyl_CoA_acyltransferase"/>
</dbReference>
<dbReference type="PANTHER" id="PTHR43877">
    <property type="entry name" value="AMINOALKYLPHOSPHONATE N-ACETYLTRANSFERASE-RELATED-RELATED"/>
    <property type="match status" value="1"/>
</dbReference>
<dbReference type="EMBL" id="NEVU01000003">
    <property type="protein sequence ID" value="OZI71560.1"/>
    <property type="molecule type" value="Genomic_DNA"/>
</dbReference>
<evidence type="ECO:0000256" key="2">
    <source>
        <dbReference type="ARBA" id="ARBA00023315"/>
    </source>
</evidence>
<evidence type="ECO:0000313" key="4">
    <source>
        <dbReference type="EMBL" id="OZI71560.1"/>
    </source>
</evidence>
<keyword evidence="1 4" id="KW-0808">Transferase</keyword>
<comment type="caution">
    <text evidence="4">The sequence shown here is derived from an EMBL/GenBank/DDBJ whole genome shotgun (WGS) entry which is preliminary data.</text>
</comment>
<dbReference type="CDD" id="cd04301">
    <property type="entry name" value="NAT_SF"/>
    <property type="match status" value="1"/>
</dbReference>
<protein>
    <submittedName>
        <fullName evidence="4">GNAT family N-acetyltransferase</fullName>
    </submittedName>
</protein>
<dbReference type="Pfam" id="PF00583">
    <property type="entry name" value="Acetyltransf_1"/>
    <property type="match status" value="1"/>
</dbReference>
<dbReference type="GO" id="GO:0016747">
    <property type="term" value="F:acyltransferase activity, transferring groups other than amino-acyl groups"/>
    <property type="evidence" value="ECO:0007669"/>
    <property type="project" value="InterPro"/>
</dbReference>
<accession>A0A261VD98</accession>
<dbReference type="RefSeq" id="WP_094815373.1">
    <property type="nucleotide sequence ID" value="NZ_NEVU01000003.1"/>
</dbReference>
<dbReference type="OrthoDB" id="9796381at2"/>
<reference evidence="5" key="1">
    <citation type="submission" date="2017-05" db="EMBL/GenBank/DDBJ databases">
        <title>Complete and WGS of Bordetella genogroups.</title>
        <authorList>
            <person name="Spilker T."/>
            <person name="Lipuma J."/>
        </authorList>
    </citation>
    <scope>NUCLEOTIDE SEQUENCE [LARGE SCALE GENOMIC DNA]</scope>
    <source>
        <strain evidence="5">AU6712</strain>
    </source>
</reference>
<evidence type="ECO:0000256" key="1">
    <source>
        <dbReference type="ARBA" id="ARBA00022679"/>
    </source>
</evidence>